<name>A0ABX8D7S7_9CELL</name>
<proteinExistence type="predicted"/>
<keyword evidence="2" id="KW-1133">Transmembrane helix</keyword>
<keyword evidence="4" id="KW-1185">Reference proteome</keyword>
<organism evidence="3 4">
    <name type="scientific">Cellulomonas wangleii</name>
    <dbReference type="NCBI Taxonomy" id="2816956"/>
    <lineage>
        <taxon>Bacteria</taxon>
        <taxon>Bacillati</taxon>
        <taxon>Actinomycetota</taxon>
        <taxon>Actinomycetes</taxon>
        <taxon>Micrococcales</taxon>
        <taxon>Cellulomonadaceae</taxon>
        <taxon>Cellulomonas</taxon>
    </lineage>
</organism>
<evidence type="ECO:0000256" key="1">
    <source>
        <dbReference type="SAM" id="MobiDB-lite"/>
    </source>
</evidence>
<reference evidence="3 4" key="1">
    <citation type="submission" date="2021-05" db="EMBL/GenBank/DDBJ databases">
        <title>Novel species in genus Cellulomonas.</title>
        <authorList>
            <person name="Zhang G."/>
        </authorList>
    </citation>
    <scope>NUCLEOTIDE SEQUENCE [LARGE SCALE GENOMIC DNA]</scope>
    <source>
        <strain evidence="4">zg-ZUI222</strain>
    </source>
</reference>
<dbReference type="Proteomes" id="UP000677804">
    <property type="component" value="Chromosome"/>
</dbReference>
<keyword evidence="2" id="KW-0472">Membrane</keyword>
<gene>
    <name evidence="3" type="ORF">KG103_06265</name>
</gene>
<feature type="region of interest" description="Disordered" evidence="1">
    <location>
        <begin position="1"/>
        <end position="24"/>
    </location>
</feature>
<evidence type="ECO:0000313" key="4">
    <source>
        <dbReference type="Proteomes" id="UP000677804"/>
    </source>
</evidence>
<feature type="transmembrane region" description="Helical" evidence="2">
    <location>
        <begin position="137"/>
        <end position="157"/>
    </location>
</feature>
<sequence>MTAPDPTPDPAPAVPQHTAPAPSGAARVVGPRAVLEVCLRAAAVLLVMAAVMLAVLLAMASRSSDAAVDAQAAVMVVVLMYGLHLVALAVLGWPGGLLTAHLMRHETSERRHVIAFAVAGGLLGGAILAAWGGGVAILVWAAVGAAVAGGARAWTGLARRRRALLRATHPSAPS</sequence>
<feature type="transmembrane region" description="Helical" evidence="2">
    <location>
        <begin position="113"/>
        <end position="131"/>
    </location>
</feature>
<feature type="transmembrane region" description="Helical" evidence="2">
    <location>
        <begin position="72"/>
        <end position="93"/>
    </location>
</feature>
<accession>A0ABX8D7S7</accession>
<keyword evidence="2" id="KW-0812">Transmembrane</keyword>
<feature type="transmembrane region" description="Helical" evidence="2">
    <location>
        <begin position="37"/>
        <end position="60"/>
    </location>
</feature>
<evidence type="ECO:0000313" key="3">
    <source>
        <dbReference type="EMBL" id="QVI63469.1"/>
    </source>
</evidence>
<feature type="compositionally biased region" description="Pro residues" evidence="1">
    <location>
        <begin position="1"/>
        <end position="13"/>
    </location>
</feature>
<dbReference type="RefSeq" id="WP_207340727.1">
    <property type="nucleotide sequence ID" value="NZ_CP074405.1"/>
</dbReference>
<dbReference type="EMBL" id="CP074405">
    <property type="protein sequence ID" value="QVI63469.1"/>
    <property type="molecule type" value="Genomic_DNA"/>
</dbReference>
<evidence type="ECO:0000256" key="2">
    <source>
        <dbReference type="SAM" id="Phobius"/>
    </source>
</evidence>
<protein>
    <submittedName>
        <fullName evidence="3">Uncharacterized protein</fullName>
    </submittedName>
</protein>